<organism evidence="3 4">
    <name type="scientific">Levilactobacillus brevis KB290</name>
    <dbReference type="NCBI Taxonomy" id="1001583"/>
    <lineage>
        <taxon>Bacteria</taxon>
        <taxon>Bacillati</taxon>
        <taxon>Bacillota</taxon>
        <taxon>Bacilli</taxon>
        <taxon>Lactobacillales</taxon>
        <taxon>Lactobacillaceae</taxon>
        <taxon>Levilactobacillus</taxon>
    </lineage>
</organism>
<feature type="coiled-coil region" evidence="1">
    <location>
        <begin position="92"/>
        <end position="119"/>
    </location>
</feature>
<gene>
    <name evidence="3" type="ORF">LVISKB_P3-0003</name>
</gene>
<dbReference type="Gene3D" id="3.40.50.300">
    <property type="entry name" value="P-loop containing nucleotide triphosphate hydrolases"/>
    <property type="match status" value="1"/>
</dbReference>
<dbReference type="Proteomes" id="UP000012042">
    <property type="component" value="Plasmid pKB290-3"/>
</dbReference>
<dbReference type="PATRIC" id="fig|1001583.3.peg.2443"/>
<feature type="domain" description="Protein CR006 P-loop" evidence="2">
    <location>
        <begin position="34"/>
        <end position="724"/>
    </location>
</feature>
<dbReference type="EMBL" id="AP012170">
    <property type="protein sequence ID" value="BAN08100.1"/>
    <property type="molecule type" value="Genomic_DNA"/>
</dbReference>
<keyword evidence="1" id="KW-0175">Coiled coil</keyword>
<reference evidence="3 4" key="1">
    <citation type="journal article" date="2013" name="PLoS ONE">
        <title>Genomic Analysis by Deep Sequencing of the Probiotic Lactobacillus brevis KB290 Harboring Nine Plasmids Reveals Genomic Stability.</title>
        <authorList>
            <person name="Fukao M."/>
            <person name="Oshima K."/>
            <person name="Morita H."/>
            <person name="Toh H."/>
            <person name="Suda W."/>
            <person name="Kim S.W."/>
            <person name="Suzuki S."/>
            <person name="Yakabe T."/>
            <person name="Hattori M."/>
            <person name="Yajima N."/>
        </authorList>
    </citation>
    <scope>NUCLEOTIDE SEQUENCE [LARGE SCALE GENOMIC DNA]</scope>
    <source>
        <strain evidence="3 4">KB290</strain>
        <plasmid evidence="3">pKB290-3</plasmid>
    </source>
</reference>
<geneLocation type="plasmid" evidence="3 4">
    <name>pKB290-3</name>
</geneLocation>
<proteinExistence type="predicted"/>
<dbReference type="InterPro" id="IPR026866">
    <property type="entry name" value="CR006_AAA"/>
</dbReference>
<dbReference type="AlphaFoldDB" id="M5AI67"/>
<evidence type="ECO:0000313" key="4">
    <source>
        <dbReference type="Proteomes" id="UP000012042"/>
    </source>
</evidence>
<dbReference type="SUPFAM" id="SSF52540">
    <property type="entry name" value="P-loop containing nucleoside triphosphate hydrolases"/>
    <property type="match status" value="1"/>
</dbReference>
<keyword evidence="3" id="KW-0614">Plasmid</keyword>
<dbReference type="HOGENOM" id="CLU_022863_0_0_9"/>
<evidence type="ECO:0000256" key="1">
    <source>
        <dbReference type="SAM" id="Coils"/>
    </source>
</evidence>
<evidence type="ECO:0000259" key="2">
    <source>
        <dbReference type="Pfam" id="PF13166"/>
    </source>
</evidence>
<evidence type="ECO:0000313" key="3">
    <source>
        <dbReference type="EMBL" id="BAN08100.1"/>
    </source>
</evidence>
<sequence>MRRFLGEIILNELNIDLTKQKFTDGIQIFKDDHVSLKHKNFIFARNGSGKSTFASLLKEQCSPNLDVRVFAGFDTVLGENEKLNAFSLSINAGENELAIKQKETEIQAKQNELKRVTSEIDDSDIHNLKAKKAAAEAAVQKNNTAINKFYSDSAAYIKRRTQPQISKTTYNKSGFKKEISHAAALQEIDVTQLKKTLETEELFVNTVEWKHVNYSAYLKSTNEVLKSKVEEKTRIKRLQNNQQRINFAEEGMRLHKHQGGEICAFCGNAISEETFQELESYFSADEVAVLRNRIVESKREVGQLSSLITSMKWTQTAFYPEYQETAGNILDDLVAHKKIILSFCDALEEALESKEKNLFSELGELDIEVPEDFDFSRFNSLVKNNKEYGASLATKKREAQDKLRYHMIYKLLSQFRYDAKYVQMNEARKTFKNVNAEFDKKVGQQAKLEADIQNLNDQIDALKPKAEVQAVKSINKRLQGVVPWQLTYTENEETGYYQISQTVGKKSKLRGVKELSTGEKNVIALLYFLEKLGETTIQTSTSPKLIIFDDPMNSNDSDMQYLIITEIQKLYQGKPRERFDPQKDFIVIMTHNIHFYLNVPPHGAFKDEKGKTKYDKSDFYHLRQGAFVQITDVKRDMQTNYDALWIELGDLAKNGYTNSMLNSMRRIIETYIEFTGIKQDEFYRNNEQYLKLFNVNSHSAIDEFSAQSFTESADELVSIFHRIFADNHAEAHFTAHWKNDNAVFKH</sequence>
<dbReference type="KEGG" id="lbk:LVISKB_P3-0003"/>
<name>M5AI67_LEVBR</name>
<dbReference type="InterPro" id="IPR027417">
    <property type="entry name" value="P-loop_NTPase"/>
</dbReference>
<dbReference type="Pfam" id="PF13166">
    <property type="entry name" value="AAA_13"/>
    <property type="match status" value="1"/>
</dbReference>
<protein>
    <recommendedName>
        <fullName evidence="2">Protein CR006 P-loop domain-containing protein</fullName>
    </recommendedName>
</protein>
<accession>M5AI67</accession>